<proteinExistence type="inferred from homology"/>
<keyword evidence="4" id="KW-0812">Transmembrane</keyword>
<feature type="transmembrane region" description="Helical" evidence="4">
    <location>
        <begin position="203"/>
        <end position="222"/>
    </location>
</feature>
<comment type="similarity">
    <text evidence="1">Belongs to the peptidase C48 family.</text>
</comment>
<evidence type="ECO:0000313" key="6">
    <source>
        <dbReference type="EMBL" id="KIJ29558.1"/>
    </source>
</evidence>
<evidence type="ECO:0000313" key="7">
    <source>
        <dbReference type="Proteomes" id="UP000054279"/>
    </source>
</evidence>
<evidence type="ECO:0000256" key="1">
    <source>
        <dbReference type="ARBA" id="ARBA00005234"/>
    </source>
</evidence>
<dbReference type="PROSITE" id="PS50600">
    <property type="entry name" value="ULP_PROTEASE"/>
    <property type="match status" value="1"/>
</dbReference>
<evidence type="ECO:0000256" key="4">
    <source>
        <dbReference type="SAM" id="Phobius"/>
    </source>
</evidence>
<reference evidence="6 7" key="1">
    <citation type="submission" date="2014-06" db="EMBL/GenBank/DDBJ databases">
        <title>Evolutionary Origins and Diversification of the Mycorrhizal Mutualists.</title>
        <authorList>
            <consortium name="DOE Joint Genome Institute"/>
            <consortium name="Mycorrhizal Genomics Consortium"/>
            <person name="Kohler A."/>
            <person name="Kuo A."/>
            <person name="Nagy L.G."/>
            <person name="Floudas D."/>
            <person name="Copeland A."/>
            <person name="Barry K.W."/>
            <person name="Cichocki N."/>
            <person name="Veneault-Fourrey C."/>
            <person name="LaButti K."/>
            <person name="Lindquist E.A."/>
            <person name="Lipzen A."/>
            <person name="Lundell T."/>
            <person name="Morin E."/>
            <person name="Murat C."/>
            <person name="Riley R."/>
            <person name="Ohm R."/>
            <person name="Sun H."/>
            <person name="Tunlid A."/>
            <person name="Henrissat B."/>
            <person name="Grigoriev I.V."/>
            <person name="Hibbett D.S."/>
            <person name="Martin F."/>
        </authorList>
    </citation>
    <scope>NUCLEOTIDE SEQUENCE [LARGE SCALE GENOMIC DNA]</scope>
    <source>
        <strain evidence="6 7">SS14</strain>
    </source>
</reference>
<keyword evidence="7" id="KW-1185">Reference proteome</keyword>
<evidence type="ECO:0000256" key="3">
    <source>
        <dbReference type="ARBA" id="ARBA00022801"/>
    </source>
</evidence>
<dbReference type="GO" id="GO:0019783">
    <property type="term" value="F:ubiquitin-like protein peptidase activity"/>
    <property type="evidence" value="ECO:0007669"/>
    <property type="project" value="UniProtKB-ARBA"/>
</dbReference>
<name>A0A0C9TIY3_SPHS4</name>
<dbReference type="GO" id="GO:0008234">
    <property type="term" value="F:cysteine-type peptidase activity"/>
    <property type="evidence" value="ECO:0007669"/>
    <property type="project" value="InterPro"/>
</dbReference>
<feature type="domain" description="Ubiquitin-like protease family profile" evidence="5">
    <location>
        <begin position="67"/>
        <end position="225"/>
    </location>
</feature>
<dbReference type="InterPro" id="IPR038765">
    <property type="entry name" value="Papain-like_cys_pep_sf"/>
</dbReference>
<protein>
    <recommendedName>
        <fullName evidence="5">Ubiquitin-like protease family profile domain-containing protein</fullName>
    </recommendedName>
</protein>
<dbReference type="EMBL" id="KN837280">
    <property type="protein sequence ID" value="KIJ29558.1"/>
    <property type="molecule type" value="Genomic_DNA"/>
</dbReference>
<keyword evidence="3" id="KW-0378">Hydrolase</keyword>
<dbReference type="Proteomes" id="UP000054279">
    <property type="component" value="Unassembled WGS sequence"/>
</dbReference>
<dbReference type="SUPFAM" id="SSF54001">
    <property type="entry name" value="Cysteine proteinases"/>
    <property type="match status" value="1"/>
</dbReference>
<evidence type="ECO:0000259" key="5">
    <source>
        <dbReference type="PROSITE" id="PS50600"/>
    </source>
</evidence>
<dbReference type="OrthoDB" id="442460at2759"/>
<dbReference type="GO" id="GO:0006508">
    <property type="term" value="P:proteolysis"/>
    <property type="evidence" value="ECO:0007669"/>
    <property type="project" value="UniProtKB-KW"/>
</dbReference>
<organism evidence="6 7">
    <name type="scientific">Sphaerobolus stellatus (strain SS14)</name>
    <dbReference type="NCBI Taxonomy" id="990650"/>
    <lineage>
        <taxon>Eukaryota</taxon>
        <taxon>Fungi</taxon>
        <taxon>Dikarya</taxon>
        <taxon>Basidiomycota</taxon>
        <taxon>Agaricomycotina</taxon>
        <taxon>Agaricomycetes</taxon>
        <taxon>Phallomycetidae</taxon>
        <taxon>Geastrales</taxon>
        <taxon>Sphaerobolaceae</taxon>
        <taxon>Sphaerobolus</taxon>
    </lineage>
</organism>
<evidence type="ECO:0000256" key="2">
    <source>
        <dbReference type="ARBA" id="ARBA00022670"/>
    </source>
</evidence>
<sequence length="225" mass="25913">MAPINPADICVISDDSGTEMMDTLPPESVQPSSNLFLYHLHLYDSHVSSIRYESFFPAKNGECPQRARIDGPKLARLQIGRWSNDDLVQFGVLLWYERFLTSKHGKLKALLFSSFCYNQCVIHGRSYLGRNNDLRNIDLLVIPMHDVNHWFSIVVLFPGQCLVFEVKLNVVRHGIGWRINFDPPPPRAGQNLRSTIFRFPFSLMRVIAGRTLFTILIIWFDIMMS</sequence>
<dbReference type="AlphaFoldDB" id="A0A0C9TIY3"/>
<accession>A0A0C9TIY3</accession>
<dbReference type="InterPro" id="IPR003653">
    <property type="entry name" value="Peptidase_C48_C"/>
</dbReference>
<keyword evidence="2" id="KW-0645">Protease</keyword>
<keyword evidence="4" id="KW-1133">Transmembrane helix</keyword>
<dbReference type="HOGENOM" id="CLU_1230579_0_0_1"/>
<gene>
    <name evidence="6" type="ORF">M422DRAFT_54118</name>
</gene>
<dbReference type="Gene3D" id="3.40.395.10">
    <property type="entry name" value="Adenoviral Proteinase, Chain A"/>
    <property type="match status" value="1"/>
</dbReference>
<keyword evidence="4" id="KW-0472">Membrane</keyword>